<feature type="region of interest" description="Disordered" evidence="2">
    <location>
        <begin position="679"/>
        <end position="744"/>
    </location>
</feature>
<feature type="region of interest" description="Disordered" evidence="2">
    <location>
        <begin position="562"/>
        <end position="629"/>
    </location>
</feature>
<dbReference type="Pfam" id="PF10291">
    <property type="entry name" value="muHD"/>
    <property type="match status" value="1"/>
</dbReference>
<dbReference type="OrthoDB" id="1875751at2759"/>
<dbReference type="AlphaFoldDB" id="A0A9Q3CX48"/>
<evidence type="ECO:0000313" key="5">
    <source>
        <dbReference type="Proteomes" id="UP000765509"/>
    </source>
</evidence>
<feature type="domain" description="FCH" evidence="3">
    <location>
        <begin position="37"/>
        <end position="134"/>
    </location>
</feature>
<reference evidence="4" key="1">
    <citation type="submission" date="2021-03" db="EMBL/GenBank/DDBJ databases">
        <title>Draft genome sequence of rust myrtle Austropuccinia psidii MF-1, a brazilian biotype.</title>
        <authorList>
            <person name="Quecine M.C."/>
            <person name="Pachon D.M.R."/>
            <person name="Bonatelli M.L."/>
            <person name="Correr F.H."/>
            <person name="Franceschini L.M."/>
            <person name="Leite T.F."/>
            <person name="Margarido G.R.A."/>
            <person name="Almeida C.A."/>
            <person name="Ferrarezi J.A."/>
            <person name="Labate C.A."/>
        </authorList>
    </citation>
    <scope>NUCLEOTIDE SEQUENCE</scope>
    <source>
        <strain evidence="4">MF-1</strain>
    </source>
</reference>
<organism evidence="4 5">
    <name type="scientific">Austropuccinia psidii MF-1</name>
    <dbReference type="NCBI Taxonomy" id="1389203"/>
    <lineage>
        <taxon>Eukaryota</taxon>
        <taxon>Fungi</taxon>
        <taxon>Dikarya</taxon>
        <taxon>Basidiomycota</taxon>
        <taxon>Pucciniomycotina</taxon>
        <taxon>Pucciniomycetes</taxon>
        <taxon>Pucciniales</taxon>
        <taxon>Sphaerophragmiaceae</taxon>
        <taxon>Austropuccinia</taxon>
    </lineage>
</organism>
<dbReference type="GO" id="GO:0032153">
    <property type="term" value="C:cell division site"/>
    <property type="evidence" value="ECO:0007669"/>
    <property type="project" value="TreeGrafter"/>
</dbReference>
<dbReference type="GO" id="GO:0030139">
    <property type="term" value="C:endocytic vesicle"/>
    <property type="evidence" value="ECO:0007669"/>
    <property type="project" value="TreeGrafter"/>
</dbReference>
<keyword evidence="1" id="KW-0254">Endocytosis</keyword>
<feature type="compositionally biased region" description="Polar residues" evidence="2">
    <location>
        <begin position="727"/>
        <end position="743"/>
    </location>
</feature>
<feature type="compositionally biased region" description="Low complexity" evidence="2">
    <location>
        <begin position="337"/>
        <end position="363"/>
    </location>
</feature>
<feature type="compositionally biased region" description="Low complexity" evidence="2">
    <location>
        <begin position="713"/>
        <end position="724"/>
    </location>
</feature>
<dbReference type="PANTHER" id="PTHR23065">
    <property type="entry name" value="PROLINE-SERINE-THREONINE PHOSPHATASE INTERACTING PROTEIN 1"/>
    <property type="match status" value="1"/>
</dbReference>
<dbReference type="InterPro" id="IPR001060">
    <property type="entry name" value="FCH_dom"/>
</dbReference>
<comment type="caution">
    <text evidence="4">The sequence shown here is derived from an EMBL/GenBank/DDBJ whole genome shotgun (WGS) entry which is preliminary data.</text>
</comment>
<dbReference type="Pfam" id="PF00611">
    <property type="entry name" value="FCH"/>
    <property type="match status" value="1"/>
</dbReference>
<dbReference type="Proteomes" id="UP000765509">
    <property type="component" value="Unassembled WGS sequence"/>
</dbReference>
<evidence type="ECO:0000256" key="1">
    <source>
        <dbReference type="ARBA" id="ARBA00022583"/>
    </source>
</evidence>
<feature type="compositionally biased region" description="Low complexity" evidence="2">
    <location>
        <begin position="565"/>
        <end position="577"/>
    </location>
</feature>
<accession>A0A9Q3CX48</accession>
<name>A0A9Q3CX48_9BASI</name>
<dbReference type="GO" id="GO:0032185">
    <property type="term" value="P:septin cytoskeleton organization"/>
    <property type="evidence" value="ECO:0007669"/>
    <property type="project" value="TreeGrafter"/>
</dbReference>
<dbReference type="InterPro" id="IPR027267">
    <property type="entry name" value="AH/BAR_dom_sf"/>
</dbReference>
<dbReference type="GO" id="GO:0006897">
    <property type="term" value="P:endocytosis"/>
    <property type="evidence" value="ECO:0007669"/>
    <property type="project" value="UniProtKB-KW"/>
</dbReference>
<evidence type="ECO:0000259" key="3">
    <source>
        <dbReference type="SMART" id="SM00055"/>
    </source>
</evidence>
<dbReference type="Gene3D" id="1.20.1270.60">
    <property type="entry name" value="Arfaptin homology (AH) domain/BAR domain"/>
    <property type="match status" value="1"/>
</dbReference>
<dbReference type="SMART" id="SM00055">
    <property type="entry name" value="FCH"/>
    <property type="match status" value="1"/>
</dbReference>
<feature type="compositionally biased region" description="Polar residues" evidence="2">
    <location>
        <begin position="410"/>
        <end position="432"/>
    </location>
</feature>
<sequence>MSTEVDQALAHPNDLNSNLDDHLNQSVSSDFYFESFKDVQPRLAHKILTDRLKQAKVFNDELIDYFKERLAIEDQFVKALMRLSKKPNSIFTSSNSSQSQHQFQNQSQIQTIKNSLYGELIEIVDCHSTLQSKLQDQVLEPLKNCKILNNFSWNSKFKSLEDQTNQIIKNLDESSQKLSKSKQKINLMINNNKKNFSLQDKLNQDQAQFDESKKIWLDHSFKTFNSYQSFDFQRLINTIDSLAKSQTIQIDHNKQKINSNEKRLSTFINLNPQNDLNQFVTFYRKTLNSSQPSSLSASQHLQQNSLKSTLIPNSNHTHQSVSNSNQTIFDSSPSVESNQLQPSNLNLSNSNPPKSSSKPLNLNHTALSDLNAPNIRIPIRSQNSLSNTSSESPLPSRSLYVQPQSSNLSINALSQSGPSTNLNHSYNLPNHSKQPKIPTGTSQKFFSKAKINNILSRHPHNLSHSKSHRPMSIINQSGDRLINSTNSNIQSRRPSIENSHHVRSATMTDSNPTSNQKLYSLNPLPSPSPCETKPNKTFPRLGHFLPGTGSASNLLRRKLSHSNLHHSNSSSSQSNQNPIRIDSEGYSIPPENHNRKPWTGNDDSEVLSTENHKNFTSQSSHSRSRSNFNWSDGNHTESINNLTLKSSSVISNQNTEAEQLAAIQKVQSTLASGIGNLNLSQSNNSAALGPTRRSNTALRGRRADGRGATMYDSSPSVISSMPPSGLVRSNTTLDRSTSKNSYKSALPSVELNSLNLGPSLSETLNNLNQTDSSDQMTQVPLDSSLNSTFSKNQLVSSTNGKDFRANSITSLISGSHNLLNSESQATSSNEFNHKISSKSTLPVRSLNPFMTATLAAGFQSYSSKFSQDSSKPLMIVTEKLNVLMNEGKIIKLFVLGEITVRNEFLDQVKEKTEKIEFKIHHHHRLEKIAFPNELVSRSHGIDGQFELDVKRLKTILANQLNQSTISNDHCVLKYRLFYDCKENDGAIEIADQFVPMFIIPKWRTLKEKTELVINYHSNPKFQRFHQDLDLPNEDQQRCIEEFELSTMIYNPNSDILPKHTKKVTIIEHLTQPIGKWNENENEIYWNLGNLDLKHLGGKVIGRFIHHEGLPNQKTIEIGDRIEQANDNDDGFNEKNCGPIKVNWKMKDVLISGIAISIQVDKEQTAENSEEGRNALPFNGIENDKLVKKLSQSATFLAR</sequence>
<dbReference type="InterPro" id="IPR018808">
    <property type="entry name" value="Muniscin_C"/>
</dbReference>
<feature type="region of interest" description="Disordered" evidence="2">
    <location>
        <begin position="410"/>
        <end position="438"/>
    </location>
</feature>
<keyword evidence="5" id="KW-1185">Reference proteome</keyword>
<feature type="compositionally biased region" description="Polar residues" evidence="2">
    <location>
        <begin position="310"/>
        <end position="336"/>
    </location>
</feature>
<protein>
    <recommendedName>
        <fullName evidence="3">FCH domain-containing protein</fullName>
    </recommendedName>
</protein>
<feature type="compositionally biased region" description="Polar residues" evidence="2">
    <location>
        <begin position="505"/>
        <end position="517"/>
    </location>
</feature>
<feature type="region of interest" description="Disordered" evidence="2">
    <location>
        <begin position="490"/>
        <end position="546"/>
    </location>
</feature>
<dbReference type="EMBL" id="AVOT02010358">
    <property type="protein sequence ID" value="MBW0489992.1"/>
    <property type="molecule type" value="Genomic_DNA"/>
</dbReference>
<gene>
    <name evidence="4" type="ORF">O181_029707</name>
</gene>
<dbReference type="SUPFAM" id="SSF103657">
    <property type="entry name" value="BAR/IMD domain-like"/>
    <property type="match status" value="1"/>
</dbReference>
<evidence type="ECO:0000313" key="4">
    <source>
        <dbReference type="EMBL" id="MBW0489992.1"/>
    </source>
</evidence>
<dbReference type="PANTHER" id="PTHR23065:SF54">
    <property type="entry name" value="SUPPRESSOR OF YEAST PROFILIN DELETION"/>
    <property type="match status" value="1"/>
</dbReference>
<evidence type="ECO:0000256" key="2">
    <source>
        <dbReference type="SAM" id="MobiDB-lite"/>
    </source>
</evidence>
<feature type="compositionally biased region" description="Low complexity" evidence="2">
    <location>
        <begin position="679"/>
        <end position="689"/>
    </location>
</feature>
<feature type="region of interest" description="Disordered" evidence="2">
    <location>
        <begin position="310"/>
        <end position="364"/>
    </location>
</feature>
<proteinExistence type="predicted"/>
<dbReference type="GO" id="GO:0005886">
    <property type="term" value="C:plasma membrane"/>
    <property type="evidence" value="ECO:0007669"/>
    <property type="project" value="TreeGrafter"/>
</dbReference>